<evidence type="ECO:0000256" key="4">
    <source>
        <dbReference type="PROSITE-ProRule" id="PRU00473"/>
    </source>
</evidence>
<dbReference type="PANTHER" id="PTHR30329">
    <property type="entry name" value="STATOR ELEMENT OF FLAGELLAR MOTOR COMPLEX"/>
    <property type="match status" value="1"/>
</dbReference>
<proteinExistence type="predicted"/>
<evidence type="ECO:0000256" key="3">
    <source>
        <dbReference type="ARBA" id="ARBA00023237"/>
    </source>
</evidence>
<dbReference type="GO" id="GO:0009279">
    <property type="term" value="C:cell outer membrane"/>
    <property type="evidence" value="ECO:0007669"/>
    <property type="project" value="UniProtKB-SubCell"/>
</dbReference>
<comment type="subcellular location">
    <subcellularLocation>
        <location evidence="1">Cell outer membrane</location>
    </subcellularLocation>
</comment>
<dbReference type="Proteomes" id="UP000229307">
    <property type="component" value="Unassembled WGS sequence"/>
</dbReference>
<organism evidence="7 8">
    <name type="scientific">Candidatus Desantisbacteria bacterium CG_4_10_14_0_8_um_filter_48_22</name>
    <dbReference type="NCBI Taxonomy" id="1974543"/>
    <lineage>
        <taxon>Bacteria</taxon>
        <taxon>Candidatus Desantisiibacteriota</taxon>
    </lineage>
</organism>
<evidence type="ECO:0000256" key="1">
    <source>
        <dbReference type="ARBA" id="ARBA00004442"/>
    </source>
</evidence>
<dbReference type="SUPFAM" id="SSF103088">
    <property type="entry name" value="OmpA-like"/>
    <property type="match status" value="1"/>
</dbReference>
<reference evidence="8" key="1">
    <citation type="submission" date="2017-09" db="EMBL/GenBank/DDBJ databases">
        <title>Depth-based differentiation of microbial function through sediment-hosted aquifers and enrichment of novel symbionts in the deep terrestrial subsurface.</title>
        <authorList>
            <person name="Probst A.J."/>
            <person name="Ladd B."/>
            <person name="Jarett J.K."/>
            <person name="Geller-Mcgrath D.E."/>
            <person name="Sieber C.M.K."/>
            <person name="Emerson J.B."/>
            <person name="Anantharaman K."/>
            <person name="Thomas B.C."/>
            <person name="Malmstrom R."/>
            <person name="Stieglmeier M."/>
            <person name="Klingl A."/>
            <person name="Woyke T."/>
            <person name="Ryan C.M."/>
            <person name="Banfield J.F."/>
        </authorList>
    </citation>
    <scope>NUCLEOTIDE SEQUENCE [LARGE SCALE GENOMIC DNA]</scope>
</reference>
<evidence type="ECO:0000313" key="7">
    <source>
        <dbReference type="EMBL" id="PIZ14975.1"/>
    </source>
</evidence>
<keyword evidence="3" id="KW-0998">Cell outer membrane</keyword>
<comment type="caution">
    <text evidence="7">The sequence shown here is derived from an EMBL/GenBank/DDBJ whole genome shotgun (WGS) entry which is preliminary data.</text>
</comment>
<dbReference type="PRINTS" id="PR01021">
    <property type="entry name" value="OMPADOMAIN"/>
</dbReference>
<dbReference type="EMBL" id="PFMR01000289">
    <property type="protein sequence ID" value="PIZ14975.1"/>
    <property type="molecule type" value="Genomic_DNA"/>
</dbReference>
<feature type="domain" description="OmpA-like" evidence="6">
    <location>
        <begin position="171"/>
        <end position="287"/>
    </location>
</feature>
<evidence type="ECO:0000313" key="8">
    <source>
        <dbReference type="Proteomes" id="UP000229307"/>
    </source>
</evidence>
<dbReference type="PANTHER" id="PTHR30329:SF21">
    <property type="entry name" value="LIPOPROTEIN YIAD-RELATED"/>
    <property type="match status" value="1"/>
</dbReference>
<feature type="region of interest" description="Disordered" evidence="5">
    <location>
        <begin position="76"/>
        <end position="102"/>
    </location>
</feature>
<dbReference type="Pfam" id="PF00691">
    <property type="entry name" value="OmpA"/>
    <property type="match status" value="1"/>
</dbReference>
<dbReference type="InterPro" id="IPR036737">
    <property type="entry name" value="OmpA-like_sf"/>
</dbReference>
<dbReference type="InterPro" id="IPR006664">
    <property type="entry name" value="OMP_bac"/>
</dbReference>
<evidence type="ECO:0000256" key="5">
    <source>
        <dbReference type="SAM" id="MobiDB-lite"/>
    </source>
</evidence>
<dbReference type="CDD" id="cd07185">
    <property type="entry name" value="OmpA_C-like"/>
    <property type="match status" value="1"/>
</dbReference>
<dbReference type="AlphaFoldDB" id="A0A2M7S5Z8"/>
<gene>
    <name evidence="7" type="ORF">COY52_10615</name>
</gene>
<sequence length="287" mass="32444">MRLGVEYYLFDKLLGLRFGYIYSSLNQFLLTAGAGVDLKYLSINYAYTGSINDYGHWISANFYFWPKTPEEITKTREQELSKKTVTEKTGKLPGTVPGTEAPEARENKDMQIELLNTKLELEKLKVQTLELERSFRESMAELEKMKFYSEEKELENIKLRLPETVSVLKTERGFILRFGCDGAFYQDSAVIKTAFHAVLDKVAEIIKQYPGSGVRVEGYGDASVTDEKNLALTQAKASGIADYLTIKGVGEQRFTLIAGYGSKNPIDTNNTEAGRARNRRIEILIIK</sequence>
<dbReference type="Gene3D" id="3.30.1330.60">
    <property type="entry name" value="OmpA-like domain"/>
    <property type="match status" value="1"/>
</dbReference>
<keyword evidence="2 4" id="KW-0472">Membrane</keyword>
<name>A0A2M7S5Z8_9BACT</name>
<dbReference type="InterPro" id="IPR050330">
    <property type="entry name" value="Bact_OuterMem_StrucFunc"/>
</dbReference>
<feature type="compositionally biased region" description="Basic and acidic residues" evidence="5">
    <location>
        <begin position="76"/>
        <end position="90"/>
    </location>
</feature>
<dbReference type="PROSITE" id="PS51123">
    <property type="entry name" value="OMPA_2"/>
    <property type="match status" value="1"/>
</dbReference>
<dbReference type="InterPro" id="IPR006665">
    <property type="entry name" value="OmpA-like"/>
</dbReference>
<evidence type="ECO:0000259" key="6">
    <source>
        <dbReference type="PROSITE" id="PS51123"/>
    </source>
</evidence>
<accession>A0A2M7S5Z8</accession>
<protein>
    <recommendedName>
        <fullName evidence="6">OmpA-like domain-containing protein</fullName>
    </recommendedName>
</protein>
<evidence type="ECO:0000256" key="2">
    <source>
        <dbReference type="ARBA" id="ARBA00023136"/>
    </source>
</evidence>